<dbReference type="Proteomes" id="UP000019763">
    <property type="component" value="Unassembled WGS sequence"/>
</dbReference>
<dbReference type="RefSeq" id="XP_011132058.1">
    <property type="nucleotide sequence ID" value="XM_011133756.1"/>
</dbReference>
<name>A0A023B1Y1_GRENI</name>
<proteinExistence type="predicted"/>
<organism evidence="1 2">
    <name type="scientific">Gregarina niphandrodes</name>
    <name type="common">Septate eugregarine</name>
    <dbReference type="NCBI Taxonomy" id="110365"/>
    <lineage>
        <taxon>Eukaryota</taxon>
        <taxon>Sar</taxon>
        <taxon>Alveolata</taxon>
        <taxon>Apicomplexa</taxon>
        <taxon>Conoidasida</taxon>
        <taxon>Gregarinasina</taxon>
        <taxon>Eugregarinorida</taxon>
        <taxon>Gregarinidae</taxon>
        <taxon>Gregarina</taxon>
    </lineage>
</organism>
<evidence type="ECO:0000313" key="1">
    <source>
        <dbReference type="EMBL" id="EZG49017.1"/>
    </source>
</evidence>
<dbReference type="GeneID" id="22914479"/>
<reference evidence="1" key="1">
    <citation type="submission" date="2013-12" db="EMBL/GenBank/DDBJ databases">
        <authorList>
            <person name="Omoto C.K."/>
            <person name="Sibley D."/>
            <person name="Venepally P."/>
            <person name="Hadjithomas M."/>
            <person name="Karamycheva S."/>
            <person name="Brunk B."/>
            <person name="Roos D."/>
            <person name="Caler E."/>
            <person name="Lorenzi H."/>
        </authorList>
    </citation>
    <scope>NUCLEOTIDE SEQUENCE</scope>
</reference>
<dbReference type="AlphaFoldDB" id="A0A023B1Y1"/>
<dbReference type="VEuPathDB" id="CryptoDB:GNI_127640"/>
<evidence type="ECO:0000313" key="2">
    <source>
        <dbReference type="Proteomes" id="UP000019763"/>
    </source>
</evidence>
<accession>A0A023B1Y1</accession>
<protein>
    <submittedName>
        <fullName evidence="1">Uncharacterized protein</fullName>
    </submittedName>
</protein>
<keyword evidence="2" id="KW-1185">Reference proteome</keyword>
<dbReference type="EMBL" id="AFNH02000952">
    <property type="protein sequence ID" value="EZG49017.1"/>
    <property type="molecule type" value="Genomic_DNA"/>
</dbReference>
<gene>
    <name evidence="1" type="ORF">GNI_127640</name>
</gene>
<sequence>MTSGQYTAFVSHRGVPEHTGMPLGAKNSAILLRQVMDRVFEETYAGVCRQDCWYGRHVKNVDEFGSKELDECQQRWDTRERELYATRYSRKGDKTTCVCSFYEKG</sequence>
<comment type="caution">
    <text evidence="1">The sequence shown here is derived from an EMBL/GenBank/DDBJ whole genome shotgun (WGS) entry which is preliminary data.</text>
</comment>